<keyword evidence="3" id="KW-0813">Transport</keyword>
<evidence type="ECO:0000256" key="1">
    <source>
        <dbReference type="ARBA" id="ARBA00004141"/>
    </source>
</evidence>
<feature type="transmembrane region" description="Helical" evidence="8">
    <location>
        <begin position="217"/>
        <end position="234"/>
    </location>
</feature>
<sequence length="276" mass="31319">MWFLFYSSCRPGAAGDHGFPYPGVFADDTVVDGPSLFAFVVSIAVRAGIEAIFRCASGFFFVIFGTASFIPFMYGKDLNFNRTIALFTHLNPGRLFSDTYPFIPWFGEMMLILFIFPYIHNSGKTFRSLLWSSAASIYFIEMSFLLCLLLFGPHVSAQLTYPVLEMIRFIRIGGFLENLDPIVVAIWLSSLFVKISILLYIPVFITAQLFRLKDTRPLTFSFGAIMLGLSMHIVDNSIELNQFLLHAWPTFALVMECLPLLYWIMSVIKKNAPTLK</sequence>
<comment type="caution">
    <text evidence="9">The sequence shown here is derived from an EMBL/GenBank/DDBJ whole genome shotgun (WGS) entry which is preliminary data.</text>
</comment>
<gene>
    <name evidence="9" type="ORF">GNP93_01835</name>
</gene>
<dbReference type="Pfam" id="PF03845">
    <property type="entry name" value="Spore_permease"/>
    <property type="match status" value="1"/>
</dbReference>
<organism evidence="9 10">
    <name type="scientific">Paenibacillus validus</name>
    <dbReference type="NCBI Taxonomy" id="44253"/>
    <lineage>
        <taxon>Bacteria</taxon>
        <taxon>Bacillati</taxon>
        <taxon>Bacillota</taxon>
        <taxon>Bacilli</taxon>
        <taxon>Bacillales</taxon>
        <taxon>Paenibacillaceae</taxon>
        <taxon>Paenibacillus</taxon>
    </lineage>
</organism>
<evidence type="ECO:0000256" key="6">
    <source>
        <dbReference type="ARBA" id="ARBA00022989"/>
    </source>
</evidence>
<comment type="subcellular location">
    <subcellularLocation>
        <location evidence="1">Membrane</location>
        <topology evidence="1">Multi-pass membrane protein</topology>
    </subcellularLocation>
</comment>
<keyword evidence="6 8" id="KW-1133">Transmembrane helix</keyword>
<keyword evidence="7 8" id="KW-0472">Membrane</keyword>
<comment type="similarity">
    <text evidence="2">Belongs to the amino acid-polyamine-organocation (APC) superfamily. Spore germination protein (SGP) (TC 2.A.3.9) family.</text>
</comment>
<accession>A0A7X2Z6V8</accession>
<evidence type="ECO:0000313" key="9">
    <source>
        <dbReference type="EMBL" id="MUG69409.1"/>
    </source>
</evidence>
<dbReference type="InterPro" id="IPR004761">
    <property type="entry name" value="Spore_GerAB"/>
</dbReference>
<dbReference type="PANTHER" id="PTHR34975:SF2">
    <property type="entry name" value="SPORE GERMINATION PROTEIN A2"/>
    <property type="match status" value="1"/>
</dbReference>
<feature type="transmembrane region" description="Helical" evidence="8">
    <location>
        <begin position="246"/>
        <end position="268"/>
    </location>
</feature>
<evidence type="ECO:0000256" key="5">
    <source>
        <dbReference type="ARBA" id="ARBA00022692"/>
    </source>
</evidence>
<evidence type="ECO:0000313" key="10">
    <source>
        <dbReference type="Proteomes" id="UP000450917"/>
    </source>
</evidence>
<feature type="transmembrane region" description="Helical" evidence="8">
    <location>
        <begin position="131"/>
        <end position="151"/>
    </location>
</feature>
<protein>
    <submittedName>
        <fullName evidence="9">GerAB/ArcD/ProY family transporter</fullName>
    </submittedName>
</protein>
<dbReference type="AlphaFoldDB" id="A0A7X2Z6V8"/>
<dbReference type="GO" id="GO:0009847">
    <property type="term" value="P:spore germination"/>
    <property type="evidence" value="ECO:0007669"/>
    <property type="project" value="InterPro"/>
</dbReference>
<feature type="transmembrane region" description="Helical" evidence="8">
    <location>
        <begin position="102"/>
        <end position="119"/>
    </location>
</feature>
<dbReference type="EMBL" id="WNZX01000001">
    <property type="protein sequence ID" value="MUG69409.1"/>
    <property type="molecule type" value="Genomic_DNA"/>
</dbReference>
<evidence type="ECO:0000256" key="2">
    <source>
        <dbReference type="ARBA" id="ARBA00007998"/>
    </source>
</evidence>
<reference evidence="9 10" key="1">
    <citation type="submission" date="2019-11" db="EMBL/GenBank/DDBJ databases">
        <title>Draft genome sequences of five Paenibacillus species of dairy origin.</title>
        <authorList>
            <person name="Olajide A.M."/>
            <person name="Chen S."/>
            <person name="Lapointe G."/>
        </authorList>
    </citation>
    <scope>NUCLEOTIDE SEQUENCE [LARGE SCALE GENOMIC DNA]</scope>
    <source>
        <strain evidence="9 10">2CS3</strain>
    </source>
</reference>
<evidence type="ECO:0000256" key="4">
    <source>
        <dbReference type="ARBA" id="ARBA00022544"/>
    </source>
</evidence>
<evidence type="ECO:0000256" key="8">
    <source>
        <dbReference type="SAM" id="Phobius"/>
    </source>
</evidence>
<dbReference type="GO" id="GO:0016020">
    <property type="term" value="C:membrane"/>
    <property type="evidence" value="ECO:0007669"/>
    <property type="project" value="UniProtKB-SubCell"/>
</dbReference>
<keyword evidence="5 8" id="KW-0812">Transmembrane</keyword>
<feature type="transmembrane region" description="Helical" evidence="8">
    <location>
        <begin position="51"/>
        <end position="74"/>
    </location>
</feature>
<evidence type="ECO:0000256" key="3">
    <source>
        <dbReference type="ARBA" id="ARBA00022448"/>
    </source>
</evidence>
<proteinExistence type="inferred from homology"/>
<keyword evidence="4" id="KW-0309">Germination</keyword>
<name>A0A7X2Z6V8_9BACL</name>
<dbReference type="Proteomes" id="UP000450917">
    <property type="component" value="Unassembled WGS sequence"/>
</dbReference>
<dbReference type="PANTHER" id="PTHR34975">
    <property type="entry name" value="SPORE GERMINATION PROTEIN A2"/>
    <property type="match status" value="1"/>
</dbReference>
<keyword evidence="10" id="KW-1185">Reference proteome</keyword>
<evidence type="ECO:0000256" key="7">
    <source>
        <dbReference type="ARBA" id="ARBA00023136"/>
    </source>
</evidence>
<feature type="transmembrane region" description="Helical" evidence="8">
    <location>
        <begin position="182"/>
        <end position="205"/>
    </location>
</feature>